<evidence type="ECO:0000313" key="2">
    <source>
        <dbReference type="Proteomes" id="UP001207116"/>
    </source>
</evidence>
<dbReference type="EMBL" id="JAPFQP010000001">
    <property type="protein sequence ID" value="MCX2718760.1"/>
    <property type="molecule type" value="Genomic_DNA"/>
</dbReference>
<dbReference type="RefSeq" id="WP_266011031.1">
    <property type="nucleotide sequence ID" value="NZ_JAPFQP010000001.1"/>
</dbReference>
<evidence type="ECO:0000313" key="1">
    <source>
        <dbReference type="EMBL" id="MCX2718760.1"/>
    </source>
</evidence>
<organism evidence="1 2">
    <name type="scientific">Lentiprolixibacter aurantiacus</name>
    <dbReference type="NCBI Taxonomy" id="2993939"/>
    <lineage>
        <taxon>Bacteria</taxon>
        <taxon>Pseudomonadati</taxon>
        <taxon>Bacteroidota</taxon>
        <taxon>Flavobacteriia</taxon>
        <taxon>Flavobacteriales</taxon>
        <taxon>Flavobacteriaceae</taxon>
        <taxon>Lentiprolixibacter</taxon>
    </lineage>
</organism>
<keyword evidence="2" id="KW-1185">Reference proteome</keyword>
<proteinExistence type="predicted"/>
<dbReference type="AlphaFoldDB" id="A0AAE3MJC2"/>
<accession>A0AAE3MJC2</accession>
<comment type="caution">
    <text evidence="1">The sequence shown here is derived from an EMBL/GenBank/DDBJ whole genome shotgun (WGS) entry which is preliminary data.</text>
</comment>
<dbReference type="Proteomes" id="UP001207116">
    <property type="component" value="Unassembled WGS sequence"/>
</dbReference>
<reference evidence="1" key="1">
    <citation type="submission" date="2022-11" db="EMBL/GenBank/DDBJ databases">
        <title>The characterization of three novel Bacteroidetes species and genomic analysis of their roles in tidal elemental geochemical cycles.</title>
        <authorList>
            <person name="Ma K.-J."/>
        </authorList>
    </citation>
    <scope>NUCLEOTIDE SEQUENCE</scope>
    <source>
        <strain evidence="1">M415</strain>
    </source>
</reference>
<sequence>MNNIEIMKKAPKLENSILDGVIKVVFDGQGEITTYTRKSEDLWECEYCRKPGKCEEWESLDSQGVKRELEVFMVMYSRNLEINGKKGERVISIHE</sequence>
<name>A0AAE3MJC2_9FLAO</name>
<protein>
    <submittedName>
        <fullName evidence="1">Uncharacterized protein</fullName>
    </submittedName>
</protein>
<gene>
    <name evidence="1" type="ORF">OO016_04005</name>
</gene>